<keyword evidence="1" id="KW-0732">Signal</keyword>
<sequence>MSIHLKRTVLCLAFAGIFAPAAQAFQFEAGSITGSFDTTLTLGFGQRVEGQRCDHHGDQSTSCGAGANTVQWGNADDGNLNYDKGDLFTTHLKGSHELLLSFPDEWKFMGRVGWLYDFVADETARTSLDGEAKRAVGRYARLYDLWVSKELDFGGQRARVRLGNQVVSWGESLFMVGGINSNVAMDLQRLSSPGVQLKEAFLPSPMLSVATGLGRGVNLEAYYQFQWKQYEFPPAGTYFSMGDTFDKGRDKLLYFTPDAASRIRTPGDPLFGQSLSSAKASMLAAGEAFPVGRDDDPRDSGQYGVSLKVRPAGWDVDLGFYYQRFHDKTPNFQYWNAQNNTKVYFLEDRELYGISANTSIGNWAVGAELSYRPKDAVATSVCLDPATGGLAGVDECNGSIDRERYQLHLTGILSLTPSDHGWFLDLVGAQTGTFLGEAVAIAYPGVSSNKVFTRTRNGVSYQQLPAAGAWTYLDANGAFKGVGDELSWGYMFDFSLTYDSTLIPGWQVIPGVFLSHAVQGNTPNFMANWMEGAKSANFYVLFNRNPATWQAGINYTKFWGGDMPVSAPFRDRDFIGGFVSRNF</sequence>
<gene>
    <name evidence="2" type="ORF">GPA26_20420</name>
</gene>
<dbReference type="Proteomes" id="UP000652074">
    <property type="component" value="Unassembled WGS sequence"/>
</dbReference>
<evidence type="ECO:0000313" key="2">
    <source>
        <dbReference type="EMBL" id="NMF90836.1"/>
    </source>
</evidence>
<proteinExistence type="predicted"/>
<reference evidence="2 3" key="1">
    <citation type="submission" date="2019-12" db="EMBL/GenBank/DDBJ databases">
        <title>Comparative genomics gives insights into the taxonomy of the Azoarcus-Aromatoleum group and reveals separate origins of nif in the plant-associated Azoarcus and non-plant-associated Aromatoleum sub-groups.</title>
        <authorList>
            <person name="Lafos M."/>
            <person name="Maluk M."/>
            <person name="Batista M."/>
            <person name="Junghare M."/>
            <person name="Carmona M."/>
            <person name="Faoro H."/>
            <person name="Cruz L.M."/>
            <person name="Battistoni F."/>
            <person name="De Souza E."/>
            <person name="Pedrosa F."/>
            <person name="Chen W.-M."/>
            <person name="Poole P.S."/>
            <person name="Dixon R.A."/>
            <person name="James E.K."/>
        </authorList>
    </citation>
    <scope>NUCLEOTIDE SEQUENCE [LARGE SCALE GENOMIC DNA]</scope>
    <source>
        <strain evidence="2 3">ToN1</strain>
    </source>
</reference>
<feature type="signal peptide" evidence="1">
    <location>
        <begin position="1"/>
        <end position="24"/>
    </location>
</feature>
<evidence type="ECO:0000256" key="1">
    <source>
        <dbReference type="SAM" id="SignalP"/>
    </source>
</evidence>
<dbReference type="RefSeq" id="WP_169208170.1">
    <property type="nucleotide sequence ID" value="NZ_CP059560.1"/>
</dbReference>
<feature type="chain" id="PRO_5046089719" evidence="1">
    <location>
        <begin position="25"/>
        <end position="583"/>
    </location>
</feature>
<dbReference type="InterPro" id="IPR010727">
    <property type="entry name" value="DUF1302"/>
</dbReference>
<name>A0ABX1MWZ0_9RHOO</name>
<accession>A0ABX1MWZ0</accession>
<evidence type="ECO:0000313" key="3">
    <source>
        <dbReference type="Proteomes" id="UP000652074"/>
    </source>
</evidence>
<comment type="caution">
    <text evidence="2">The sequence shown here is derived from an EMBL/GenBank/DDBJ whole genome shotgun (WGS) entry which is preliminary data.</text>
</comment>
<protein>
    <submittedName>
        <fullName evidence="2">DUF1302 family protein</fullName>
    </submittedName>
</protein>
<keyword evidence="3" id="KW-1185">Reference proteome</keyword>
<dbReference type="EMBL" id="WTVR01000054">
    <property type="protein sequence ID" value="NMF90836.1"/>
    <property type="molecule type" value="Genomic_DNA"/>
</dbReference>
<organism evidence="2 3">
    <name type="scientific">Aromatoleum petrolei</name>
    <dbReference type="NCBI Taxonomy" id="76116"/>
    <lineage>
        <taxon>Bacteria</taxon>
        <taxon>Pseudomonadati</taxon>
        <taxon>Pseudomonadota</taxon>
        <taxon>Betaproteobacteria</taxon>
        <taxon>Rhodocyclales</taxon>
        <taxon>Rhodocyclaceae</taxon>
        <taxon>Aromatoleum</taxon>
    </lineage>
</organism>
<dbReference type="SUPFAM" id="SSF56935">
    <property type="entry name" value="Porins"/>
    <property type="match status" value="1"/>
</dbReference>
<dbReference type="Pfam" id="PF06980">
    <property type="entry name" value="DUF1302"/>
    <property type="match status" value="1"/>
</dbReference>